<organism evidence="1 2">
    <name type="scientific">Echinicola arenosa</name>
    <dbReference type="NCBI Taxonomy" id="2774144"/>
    <lineage>
        <taxon>Bacteria</taxon>
        <taxon>Pseudomonadati</taxon>
        <taxon>Bacteroidota</taxon>
        <taxon>Cytophagia</taxon>
        <taxon>Cytophagales</taxon>
        <taxon>Cyclobacteriaceae</taxon>
        <taxon>Echinicola</taxon>
    </lineage>
</organism>
<accession>A0ABR9AR58</accession>
<reference evidence="1 2" key="1">
    <citation type="submission" date="2020-09" db="EMBL/GenBank/DDBJ databases">
        <title>Echinicola sp. CAU 1574 isolated from sand of Sido Beach.</title>
        <authorList>
            <person name="Kim W."/>
        </authorList>
    </citation>
    <scope>NUCLEOTIDE SEQUENCE [LARGE SCALE GENOMIC DNA]</scope>
    <source>
        <strain evidence="1 2">CAU 1574</strain>
    </source>
</reference>
<comment type="caution">
    <text evidence="1">The sequence shown here is derived from an EMBL/GenBank/DDBJ whole genome shotgun (WGS) entry which is preliminary data.</text>
</comment>
<proteinExistence type="predicted"/>
<evidence type="ECO:0000313" key="1">
    <source>
        <dbReference type="EMBL" id="MBD8491265.1"/>
    </source>
</evidence>
<evidence type="ECO:0000313" key="2">
    <source>
        <dbReference type="Proteomes" id="UP000647133"/>
    </source>
</evidence>
<dbReference type="EMBL" id="JACYTQ010000012">
    <property type="protein sequence ID" value="MBD8491265.1"/>
    <property type="molecule type" value="Genomic_DNA"/>
</dbReference>
<dbReference type="Proteomes" id="UP000647133">
    <property type="component" value="Unassembled WGS sequence"/>
</dbReference>
<keyword evidence="2" id="KW-1185">Reference proteome</keyword>
<protein>
    <submittedName>
        <fullName evidence="1">Uncharacterized protein</fullName>
    </submittedName>
</protein>
<gene>
    <name evidence="1" type="ORF">IFO69_21110</name>
</gene>
<sequence>MNEGNVNLKILNDESIFLEIHQLKNQFVNLFSQLANQISESELTAFDRHQIGTKISKGNELEHCPYQVLDLVRNFHKEEGFNIRFLNWWGHGFYVLIYFGTKNIPRKKIYDNYIQGNYHVCQTGSPWDYKGIIKFKRLTNELDYMALPDHLAKMKHLQFIKKIDYKPDLKQFSAVLLKEWNSLKNFHFIE</sequence>
<name>A0ABR9AR58_9BACT</name>
<dbReference type="RefSeq" id="WP_192012142.1">
    <property type="nucleotide sequence ID" value="NZ_JACYTQ010000012.1"/>
</dbReference>